<sequence>MYSFGVRYSTNRSMRRTHPHAPLSSLKSGFNHLDGRSLITRRRDQASCARASAITRAVDHHHQRAASKGSC</sequence>
<reference evidence="2" key="1">
    <citation type="journal article" date="2023" name="G3 (Bethesda)">
        <title>A reference genome for the long-term kleptoplast-retaining sea slug Elysia crispata morphotype clarki.</title>
        <authorList>
            <person name="Eastman K.E."/>
            <person name="Pendleton A.L."/>
            <person name="Shaikh M.A."/>
            <person name="Suttiyut T."/>
            <person name="Ogas R."/>
            <person name="Tomko P."/>
            <person name="Gavelis G."/>
            <person name="Widhalm J.R."/>
            <person name="Wisecaver J.H."/>
        </authorList>
    </citation>
    <scope>NUCLEOTIDE SEQUENCE</scope>
    <source>
        <strain evidence="2">ECLA1</strain>
    </source>
</reference>
<dbReference type="AlphaFoldDB" id="A0AAE0ZMS5"/>
<comment type="caution">
    <text evidence="2">The sequence shown here is derived from an EMBL/GenBank/DDBJ whole genome shotgun (WGS) entry which is preliminary data.</text>
</comment>
<dbReference type="Proteomes" id="UP001283361">
    <property type="component" value="Unassembled WGS sequence"/>
</dbReference>
<evidence type="ECO:0000313" key="2">
    <source>
        <dbReference type="EMBL" id="KAK3772220.1"/>
    </source>
</evidence>
<protein>
    <submittedName>
        <fullName evidence="2">Uncharacterized protein</fullName>
    </submittedName>
</protein>
<accession>A0AAE0ZMS5</accession>
<gene>
    <name evidence="2" type="ORF">RRG08_046806</name>
</gene>
<evidence type="ECO:0000256" key="1">
    <source>
        <dbReference type="SAM" id="MobiDB-lite"/>
    </source>
</evidence>
<name>A0AAE0ZMS5_9GAST</name>
<proteinExistence type="predicted"/>
<dbReference type="EMBL" id="JAWDGP010003645">
    <property type="protein sequence ID" value="KAK3772220.1"/>
    <property type="molecule type" value="Genomic_DNA"/>
</dbReference>
<organism evidence="2 3">
    <name type="scientific">Elysia crispata</name>
    <name type="common">lettuce slug</name>
    <dbReference type="NCBI Taxonomy" id="231223"/>
    <lineage>
        <taxon>Eukaryota</taxon>
        <taxon>Metazoa</taxon>
        <taxon>Spiralia</taxon>
        <taxon>Lophotrochozoa</taxon>
        <taxon>Mollusca</taxon>
        <taxon>Gastropoda</taxon>
        <taxon>Heterobranchia</taxon>
        <taxon>Euthyneura</taxon>
        <taxon>Panpulmonata</taxon>
        <taxon>Sacoglossa</taxon>
        <taxon>Placobranchoidea</taxon>
        <taxon>Plakobranchidae</taxon>
        <taxon>Elysia</taxon>
    </lineage>
</organism>
<evidence type="ECO:0000313" key="3">
    <source>
        <dbReference type="Proteomes" id="UP001283361"/>
    </source>
</evidence>
<feature type="region of interest" description="Disordered" evidence="1">
    <location>
        <begin position="1"/>
        <end position="27"/>
    </location>
</feature>
<keyword evidence="3" id="KW-1185">Reference proteome</keyword>